<feature type="domain" description="AB hydrolase-1" evidence="3">
    <location>
        <begin position="21"/>
        <end position="153"/>
    </location>
</feature>
<dbReference type="FunFam" id="3.40.50.1820:FF:000042">
    <property type="entry name" value="probable strigolactone esterase DAD2"/>
    <property type="match status" value="1"/>
</dbReference>
<dbReference type="Pfam" id="PF00561">
    <property type="entry name" value="Abhydrolase_1"/>
    <property type="match status" value="1"/>
</dbReference>
<dbReference type="Gene3D" id="3.40.50.1820">
    <property type="entry name" value="alpha/beta hydrolase"/>
    <property type="match status" value="1"/>
</dbReference>
<dbReference type="InterPro" id="IPR000073">
    <property type="entry name" value="AB_hydrolase_1"/>
</dbReference>
<keyword evidence="2" id="KW-0378">Hydrolase</keyword>
<evidence type="ECO:0000259" key="3">
    <source>
        <dbReference type="Pfam" id="PF00561"/>
    </source>
</evidence>
<dbReference type="SUPFAM" id="SSF53474">
    <property type="entry name" value="alpha/beta-Hydrolases"/>
    <property type="match status" value="1"/>
</dbReference>
<evidence type="ECO:0000313" key="4">
    <source>
        <dbReference type="EMBL" id="JAG88502.1"/>
    </source>
</evidence>
<sequence length="287" mass="31444">MDSGLLSGALNVRVVGSGDRVLVLSHGFGGDQSMWHCILPYLDANFKVILFDMAFSGKVDAKHFDFGRYNSLSAYATDLLTVLEELKVEKCVYVGHSVSGMVGCLAAIKKPDLFEKLILLCASPRYLNDEFYQGGFERGDVDALYCNMRSDYAAWVSGFAPLVVGVDEPSVVKEFSRMLMNMNPEIALAVARTIFESDVRHILCDVKTPCSIIQTAKDIAVPISVPYYMQCNLRGKSNSVDILDINGHLPQLTSPALLLQAFKNILGSWDSINGEASVMLAPTTVKI</sequence>
<protein>
    <submittedName>
        <fullName evidence="4">TSA: Wollemia nobilis Ref_Wollemi_Transcript_7624_1068 transcribed RNA sequence</fullName>
    </submittedName>
</protein>
<dbReference type="GO" id="GO:0016787">
    <property type="term" value="F:hydrolase activity"/>
    <property type="evidence" value="ECO:0007669"/>
    <property type="project" value="UniProtKB-KW"/>
</dbReference>
<comment type="similarity">
    <text evidence="1">Belongs to the AB hydrolase superfamily.</text>
</comment>
<dbReference type="EMBL" id="GCHU01007575">
    <property type="protein sequence ID" value="JAG88502.1"/>
    <property type="molecule type" value="Transcribed_RNA"/>
</dbReference>
<organism evidence="4">
    <name type="scientific">Wollemia nobilis</name>
    <dbReference type="NCBI Taxonomy" id="56998"/>
    <lineage>
        <taxon>Eukaryota</taxon>
        <taxon>Viridiplantae</taxon>
        <taxon>Streptophyta</taxon>
        <taxon>Embryophyta</taxon>
        <taxon>Tracheophyta</taxon>
        <taxon>Spermatophyta</taxon>
        <taxon>Pinopsida</taxon>
        <taxon>Pinidae</taxon>
        <taxon>Conifers II</taxon>
        <taxon>Araucariales</taxon>
        <taxon>Araucariaceae</taxon>
        <taxon>Wollemia</taxon>
    </lineage>
</organism>
<dbReference type="PANTHER" id="PTHR43039">
    <property type="entry name" value="ESTERASE-RELATED"/>
    <property type="match status" value="1"/>
</dbReference>
<dbReference type="InterPro" id="IPR029058">
    <property type="entry name" value="AB_hydrolase_fold"/>
</dbReference>
<dbReference type="AlphaFoldDB" id="A0A0C9S7U2"/>
<accession>A0A0C9S7U2</accession>
<evidence type="ECO:0000256" key="2">
    <source>
        <dbReference type="ARBA" id="ARBA00022801"/>
    </source>
</evidence>
<proteinExistence type="inferred from homology"/>
<name>A0A0C9S7U2_9CONI</name>
<evidence type="ECO:0000256" key="1">
    <source>
        <dbReference type="ARBA" id="ARBA00008645"/>
    </source>
</evidence>
<reference evidence="4" key="1">
    <citation type="submission" date="2015-02" db="EMBL/GenBank/DDBJ databases">
        <title>A transcriptome of Wollemia nobilis - a relic of Gondwana.</title>
        <authorList>
            <person name="Chia J.Y."/>
            <person name="Leong Y.S."/>
            <person name="Abdul Karim S."/>
            <person name="Wan Azmi N."/>
            <person name="Hercus R."/>
            <person name="Croft L."/>
        </authorList>
    </citation>
    <scope>NUCLEOTIDE SEQUENCE</scope>
    <source>
        <strain evidence="4">MaeBrown</strain>
        <tissue evidence="4">Leaf</tissue>
    </source>
</reference>